<dbReference type="InterPro" id="IPR001094">
    <property type="entry name" value="Flavdoxin-like"/>
</dbReference>
<evidence type="ECO:0000256" key="6">
    <source>
        <dbReference type="ARBA" id="ARBA00022691"/>
    </source>
</evidence>
<dbReference type="FunFam" id="3.40.50.360:FF:000059">
    <property type="entry name" value="5-methyltetrahydrofolate-homocysteine methyltransferase reductase"/>
    <property type="match status" value="1"/>
</dbReference>
<dbReference type="EMBL" id="QEAQ01000041">
    <property type="protein sequence ID" value="TPX58123.1"/>
    <property type="molecule type" value="Genomic_DNA"/>
</dbReference>
<dbReference type="Gene3D" id="1.20.990.10">
    <property type="entry name" value="NADPH-cytochrome p450 Reductase, Chain A, domain 3"/>
    <property type="match status" value="1"/>
</dbReference>
<dbReference type="Pfam" id="PF00667">
    <property type="entry name" value="FAD_binding_1"/>
    <property type="match status" value="1"/>
</dbReference>
<proteinExistence type="predicted"/>
<dbReference type="PANTHER" id="PTHR19384">
    <property type="entry name" value="NITRIC OXIDE SYNTHASE-RELATED"/>
    <property type="match status" value="1"/>
</dbReference>
<dbReference type="SUPFAM" id="SSF52218">
    <property type="entry name" value="Flavoproteins"/>
    <property type="match status" value="1"/>
</dbReference>
<dbReference type="InterPro" id="IPR003097">
    <property type="entry name" value="CysJ-like_FAD-binding"/>
</dbReference>
<evidence type="ECO:0000313" key="17">
    <source>
        <dbReference type="Proteomes" id="UP000318582"/>
    </source>
</evidence>
<dbReference type="Gene3D" id="2.40.30.10">
    <property type="entry name" value="Translation factors"/>
    <property type="match status" value="1"/>
</dbReference>
<gene>
    <name evidence="16" type="ORF">PhCBS80983_g03352</name>
</gene>
<evidence type="ECO:0000256" key="5">
    <source>
        <dbReference type="ARBA" id="ARBA00022643"/>
    </source>
</evidence>
<feature type="compositionally biased region" description="Polar residues" evidence="13">
    <location>
        <begin position="260"/>
        <end position="272"/>
    </location>
</feature>
<sequence length="773" mass="84139">MTTDLETPATKADSLAVLFASQTGNAEWIAKHIHEEALARGIASTCHVLDDHAQANLTSNNALIIVASTTGDGDPPDNATKFWRFLRRAKGADLEAFKSKRYAVLGLGDTNYSNFCNTSKRLEKKMNDLGAVAFTKSGFADDATGLEAVVDPWLKKLWKDLLLVVECDQDKLKAFEETAGKEESKFDMGKFGVAKKVDDKKADGKSAPVKETDAKAVTSANAPKNSAGEPSVASVTADAKALSVSDASPPAVDKTDKSSVADQFTPSPTGHITSKPVYTPVPIVISETALQAATTLTGVAKLPAAFLEVEAVPEVSRAPADSRTTYFRTADRTSSSAFDSTARTPFHARITRVRCLTGPKALKRVLEIELDLGKLGWEYTPGDAFAIVCPNPDEVVLPLIARLSLDAASTYMQSKAGGTATQGFPFAMDAPLSVYEMFRYHLDLHAFPKKSFLRLLAEHTTDADEKKTLYFLASTQGAGEYRNLKTQQPTLLDFLTSFPKCNPPLARLLENIPHLQPRYYSVASSRATSPSTVTFAFNVVEYATPAPFAKPVVGLCSTFLDQLTGCHREPEWKHTAATTTIDIPIFPKPRPDTSHPFQLPADPATPIIMIAAGTGISPFMSFLADRHHCNQNNTAAGEAWLFHGCRFQAPDGDALYEPELTTYLRDKSLTRLTRCFSRHPATNPSPPRTPPSPASTYKYVQDALRAHAAPLTDLLFTHNAYIYVCGSIAMAKDVNMALADVLVTAGRDEGVVRALERLNEWNKQGRYLKDLWT</sequence>
<dbReference type="GO" id="GO:0005829">
    <property type="term" value="C:cytosol"/>
    <property type="evidence" value="ECO:0007669"/>
    <property type="project" value="TreeGrafter"/>
</dbReference>
<dbReference type="Pfam" id="PF00258">
    <property type="entry name" value="Flavodoxin_1"/>
    <property type="match status" value="1"/>
</dbReference>
<dbReference type="GO" id="GO:0030586">
    <property type="term" value="F:[methionine synthase] reductase (NADPH) activity"/>
    <property type="evidence" value="ECO:0007669"/>
    <property type="project" value="UniProtKB-EC"/>
</dbReference>
<accession>A0A507E227</accession>
<evidence type="ECO:0000313" key="16">
    <source>
        <dbReference type="EMBL" id="TPX58123.1"/>
    </source>
</evidence>
<evidence type="ECO:0000256" key="9">
    <source>
        <dbReference type="ARBA" id="ARBA00023002"/>
    </source>
</evidence>
<evidence type="ECO:0000256" key="11">
    <source>
        <dbReference type="ARBA" id="ARBA00039088"/>
    </source>
</evidence>
<keyword evidence="6" id="KW-0949">S-adenosyl-L-methionine</keyword>
<evidence type="ECO:0000256" key="13">
    <source>
        <dbReference type="SAM" id="MobiDB-lite"/>
    </source>
</evidence>
<dbReference type="EC" id="1.16.1.8" evidence="11"/>
<keyword evidence="8" id="KW-0521">NADP</keyword>
<dbReference type="InterPro" id="IPR017927">
    <property type="entry name" value="FAD-bd_FR_type"/>
</dbReference>
<dbReference type="InterPro" id="IPR039261">
    <property type="entry name" value="FNR_nucleotide-bd"/>
</dbReference>
<dbReference type="GO" id="GO:0050660">
    <property type="term" value="F:flavin adenine dinucleotide binding"/>
    <property type="evidence" value="ECO:0007669"/>
    <property type="project" value="TreeGrafter"/>
</dbReference>
<dbReference type="InterPro" id="IPR008254">
    <property type="entry name" value="Flavodoxin/NO_synth"/>
</dbReference>
<evidence type="ECO:0000256" key="12">
    <source>
        <dbReference type="ARBA" id="ARBA00040659"/>
    </source>
</evidence>
<dbReference type="SUPFAM" id="SSF52343">
    <property type="entry name" value="Ferredoxin reductase-like, C-terminal NADP-linked domain"/>
    <property type="match status" value="1"/>
</dbReference>
<dbReference type="InterPro" id="IPR001433">
    <property type="entry name" value="OxRdtase_FAD/NAD-bd"/>
</dbReference>
<comment type="cofactor">
    <cofactor evidence="2">
        <name>FAD</name>
        <dbReference type="ChEBI" id="CHEBI:57692"/>
    </cofactor>
</comment>
<keyword evidence="4" id="KW-0285">Flavoprotein</keyword>
<name>A0A507E227_9FUNG</name>
<dbReference type="Gene3D" id="3.40.50.360">
    <property type="match status" value="1"/>
</dbReference>
<keyword evidence="5" id="KW-0288">FMN</keyword>
<evidence type="ECO:0000256" key="1">
    <source>
        <dbReference type="ARBA" id="ARBA00001917"/>
    </source>
</evidence>
<dbReference type="PANTHER" id="PTHR19384:SF84">
    <property type="entry name" value="METHIONINE SYNTHASE REDUCTASE"/>
    <property type="match status" value="1"/>
</dbReference>
<dbReference type="AlphaFoldDB" id="A0A507E227"/>
<dbReference type="PRINTS" id="PR00371">
    <property type="entry name" value="FPNCR"/>
</dbReference>
<keyword evidence="7" id="KW-0274">FAD</keyword>
<dbReference type="InterPro" id="IPR001709">
    <property type="entry name" value="Flavoprot_Pyr_Nucl_cyt_Rdtase"/>
</dbReference>
<dbReference type="PROSITE" id="PS51384">
    <property type="entry name" value="FAD_FR"/>
    <property type="match status" value="1"/>
</dbReference>
<dbReference type="PROSITE" id="PS50902">
    <property type="entry name" value="FLAVODOXIN_LIKE"/>
    <property type="match status" value="1"/>
</dbReference>
<dbReference type="FunFam" id="1.20.990.10:FF:000007">
    <property type="entry name" value="Methionine synthase reductase"/>
    <property type="match status" value="1"/>
</dbReference>
<dbReference type="STRING" id="109895.A0A507E227"/>
<reference evidence="16 17" key="1">
    <citation type="journal article" date="2019" name="Sci. Rep.">
        <title>Comparative genomics of chytrid fungi reveal insights into the obligate biotrophic and pathogenic lifestyle of Synchytrium endobioticum.</title>
        <authorList>
            <person name="van de Vossenberg B.T.L.H."/>
            <person name="Warris S."/>
            <person name="Nguyen H.D.T."/>
            <person name="van Gent-Pelzer M.P.E."/>
            <person name="Joly D.L."/>
            <person name="van de Geest H.C."/>
            <person name="Bonants P.J.M."/>
            <person name="Smith D.S."/>
            <person name="Levesque C.A."/>
            <person name="van der Lee T.A.J."/>
        </authorList>
    </citation>
    <scope>NUCLEOTIDE SEQUENCE [LARGE SCALE GENOMIC DNA]</scope>
    <source>
        <strain evidence="16 17">CBS 809.83</strain>
    </source>
</reference>
<dbReference type="PRINTS" id="PR00369">
    <property type="entry name" value="FLAVODOXIN"/>
</dbReference>
<dbReference type="Gene3D" id="3.40.50.80">
    <property type="entry name" value="Nucleotide-binding domain of ferredoxin-NADP reductase (FNR) module"/>
    <property type="match status" value="1"/>
</dbReference>
<dbReference type="InterPro" id="IPR023173">
    <property type="entry name" value="NADPH_Cyt_P450_Rdtase_alpha"/>
</dbReference>
<comment type="caution">
    <text evidence="16">The sequence shown here is derived from an EMBL/GenBank/DDBJ whole genome shotgun (WGS) entry which is preliminary data.</text>
</comment>
<evidence type="ECO:0000256" key="3">
    <source>
        <dbReference type="ARBA" id="ARBA00022605"/>
    </source>
</evidence>
<feature type="domain" description="Flavodoxin-like" evidence="14">
    <location>
        <begin position="15"/>
        <end position="158"/>
    </location>
</feature>
<dbReference type="InterPro" id="IPR017938">
    <property type="entry name" value="Riboflavin_synthase-like_b-brl"/>
</dbReference>
<organism evidence="16 17">
    <name type="scientific">Powellomyces hirtus</name>
    <dbReference type="NCBI Taxonomy" id="109895"/>
    <lineage>
        <taxon>Eukaryota</taxon>
        <taxon>Fungi</taxon>
        <taxon>Fungi incertae sedis</taxon>
        <taxon>Chytridiomycota</taxon>
        <taxon>Chytridiomycota incertae sedis</taxon>
        <taxon>Chytridiomycetes</taxon>
        <taxon>Spizellomycetales</taxon>
        <taxon>Powellomycetaceae</taxon>
        <taxon>Powellomyces</taxon>
    </lineage>
</organism>
<evidence type="ECO:0000256" key="8">
    <source>
        <dbReference type="ARBA" id="ARBA00022857"/>
    </source>
</evidence>
<evidence type="ECO:0000256" key="4">
    <source>
        <dbReference type="ARBA" id="ARBA00022630"/>
    </source>
</evidence>
<feature type="region of interest" description="Disordered" evidence="13">
    <location>
        <begin position="202"/>
        <end position="276"/>
    </location>
</feature>
<keyword evidence="17" id="KW-1185">Reference proteome</keyword>
<evidence type="ECO:0000259" key="15">
    <source>
        <dbReference type="PROSITE" id="PS51384"/>
    </source>
</evidence>
<dbReference type="GO" id="GO:0010181">
    <property type="term" value="F:FMN binding"/>
    <property type="evidence" value="ECO:0007669"/>
    <property type="project" value="InterPro"/>
</dbReference>
<feature type="compositionally biased region" description="Basic and acidic residues" evidence="13">
    <location>
        <begin position="202"/>
        <end position="214"/>
    </location>
</feature>
<keyword evidence="3" id="KW-0028">Amino-acid biosynthesis</keyword>
<comment type="cofactor">
    <cofactor evidence="1">
        <name>FMN</name>
        <dbReference type="ChEBI" id="CHEBI:58210"/>
    </cofactor>
</comment>
<dbReference type="Proteomes" id="UP000318582">
    <property type="component" value="Unassembled WGS sequence"/>
</dbReference>
<feature type="domain" description="FAD-binding FR-type" evidence="15">
    <location>
        <begin position="343"/>
        <end position="596"/>
    </location>
</feature>
<dbReference type="SUPFAM" id="SSF63380">
    <property type="entry name" value="Riboflavin synthase domain-like"/>
    <property type="match status" value="1"/>
</dbReference>
<dbReference type="GO" id="GO:0050667">
    <property type="term" value="P:homocysteine metabolic process"/>
    <property type="evidence" value="ECO:0007669"/>
    <property type="project" value="TreeGrafter"/>
</dbReference>
<keyword evidence="9" id="KW-0560">Oxidoreductase</keyword>
<dbReference type="Pfam" id="PF00175">
    <property type="entry name" value="NAD_binding_1"/>
    <property type="match status" value="1"/>
</dbReference>
<keyword evidence="10" id="KW-0486">Methionine biosynthesis</keyword>
<protein>
    <recommendedName>
        <fullName evidence="12">Methionine synthase reductase</fullName>
        <ecNumber evidence="11">1.16.1.8</ecNumber>
    </recommendedName>
</protein>
<evidence type="ECO:0000256" key="10">
    <source>
        <dbReference type="ARBA" id="ARBA00023167"/>
    </source>
</evidence>
<dbReference type="InterPro" id="IPR029039">
    <property type="entry name" value="Flavoprotein-like_sf"/>
</dbReference>
<dbReference type="GO" id="GO:0009086">
    <property type="term" value="P:methionine biosynthetic process"/>
    <property type="evidence" value="ECO:0007669"/>
    <property type="project" value="UniProtKB-KW"/>
</dbReference>
<evidence type="ECO:0000256" key="2">
    <source>
        <dbReference type="ARBA" id="ARBA00001974"/>
    </source>
</evidence>
<evidence type="ECO:0000259" key="14">
    <source>
        <dbReference type="PROSITE" id="PS50902"/>
    </source>
</evidence>
<evidence type="ECO:0000256" key="7">
    <source>
        <dbReference type="ARBA" id="ARBA00022827"/>
    </source>
</evidence>